<dbReference type="Gene3D" id="1.10.630.10">
    <property type="entry name" value="Cytochrome P450"/>
    <property type="match status" value="1"/>
</dbReference>
<name>A0A8T2RDS9_CERRI</name>
<dbReference type="InterPro" id="IPR050665">
    <property type="entry name" value="Cytochrome_P450_Monooxygen"/>
</dbReference>
<evidence type="ECO:0000256" key="7">
    <source>
        <dbReference type="ARBA" id="ARBA00023002"/>
    </source>
</evidence>
<evidence type="ECO:0000256" key="4">
    <source>
        <dbReference type="ARBA" id="ARBA00022692"/>
    </source>
</evidence>
<keyword evidence="3 11" id="KW-0349">Heme</keyword>
<evidence type="ECO:0000256" key="2">
    <source>
        <dbReference type="ARBA" id="ARBA00010617"/>
    </source>
</evidence>
<dbReference type="OrthoDB" id="1470350at2759"/>
<evidence type="ECO:0000256" key="5">
    <source>
        <dbReference type="ARBA" id="ARBA00022723"/>
    </source>
</evidence>
<evidence type="ECO:0000256" key="6">
    <source>
        <dbReference type="ARBA" id="ARBA00022989"/>
    </source>
</evidence>
<dbReference type="AlphaFoldDB" id="A0A8T2RDS9"/>
<sequence>MILSPRVRFKSVMDVLVLFTSASDTFQFASAVVGVAAILVAGFLLWIAFKNVVLAPWLISNALQKQGVQGVPYTISLGKLRFAGNSPPSTSSAAANLRPHRTVAPLIAPLYYDWKLKYGDVFLFWVGYRPVLSVSNLEHMKEILYNKSGHFEKPSLRPDVKDVEGEAVSSLRGERWSIHRRIVSPAFFYDKLKAMTPAIVDCAKVILDDWESQIQYKSNKEVNVYDELKALSADIIARCAFGSSYEEGRRFFKLQQEQEKVILQVYQSVYIPGVRYLPTKQNRHAWKLKRTIEEIVSEIIEKRGNGYDGTDLLEILMDANRQEFSQSREKLLSFREIVDECKLFFYAGHETTSTLIAWTFLLLAQNPHWQEEARKEVLHVCGKGLPTHENLHGLKVVGMILNEALRMYPPAPYLIRETVKETKLGGLSIPRDTMFLLPIIDFQFDRALWGDDVHDFNPQRFADGIGNACKASAAYAPFSMGPRNCLGQSFAMLESRAIVAMTLQRFTFTVSPGYIHCPIATFTLRPQYGIQIIFKKLE</sequence>
<keyword evidence="9 12" id="KW-0503">Monooxygenase</keyword>
<evidence type="ECO:0000256" key="10">
    <source>
        <dbReference type="ARBA" id="ARBA00023136"/>
    </source>
</evidence>
<dbReference type="Proteomes" id="UP000825935">
    <property type="component" value="Chromosome 28"/>
</dbReference>
<evidence type="ECO:0000256" key="9">
    <source>
        <dbReference type="ARBA" id="ARBA00023033"/>
    </source>
</evidence>
<dbReference type="EMBL" id="CM035433">
    <property type="protein sequence ID" value="KAH7293695.1"/>
    <property type="molecule type" value="Genomic_DNA"/>
</dbReference>
<keyword evidence="4 13" id="KW-0812">Transmembrane</keyword>
<reference evidence="14" key="1">
    <citation type="submission" date="2021-08" db="EMBL/GenBank/DDBJ databases">
        <title>WGS assembly of Ceratopteris richardii.</title>
        <authorList>
            <person name="Marchant D.B."/>
            <person name="Chen G."/>
            <person name="Jenkins J."/>
            <person name="Shu S."/>
            <person name="Leebens-Mack J."/>
            <person name="Grimwood J."/>
            <person name="Schmutz J."/>
            <person name="Soltis P."/>
            <person name="Soltis D."/>
            <person name="Chen Z.-H."/>
        </authorList>
    </citation>
    <scope>NUCLEOTIDE SEQUENCE</scope>
    <source>
        <strain evidence="14">Whitten #5841</strain>
        <tissue evidence="14">Leaf</tissue>
    </source>
</reference>
<dbReference type="PROSITE" id="PS00086">
    <property type="entry name" value="CYTOCHROME_P450"/>
    <property type="match status" value="1"/>
</dbReference>
<dbReference type="InterPro" id="IPR036396">
    <property type="entry name" value="Cyt_P450_sf"/>
</dbReference>
<gene>
    <name evidence="14" type="ORF">KP509_28G037100</name>
</gene>
<comment type="similarity">
    <text evidence="2 12">Belongs to the cytochrome P450 family.</text>
</comment>
<dbReference type="GO" id="GO:0020037">
    <property type="term" value="F:heme binding"/>
    <property type="evidence" value="ECO:0007669"/>
    <property type="project" value="InterPro"/>
</dbReference>
<evidence type="ECO:0000256" key="8">
    <source>
        <dbReference type="ARBA" id="ARBA00023004"/>
    </source>
</evidence>
<dbReference type="GO" id="GO:0016020">
    <property type="term" value="C:membrane"/>
    <property type="evidence" value="ECO:0007669"/>
    <property type="project" value="UniProtKB-SubCell"/>
</dbReference>
<keyword evidence="15" id="KW-1185">Reference proteome</keyword>
<accession>A0A8T2RDS9</accession>
<dbReference type="PANTHER" id="PTHR24282">
    <property type="entry name" value="CYTOCHROME P450 FAMILY MEMBER"/>
    <property type="match status" value="1"/>
</dbReference>
<evidence type="ECO:0000256" key="11">
    <source>
        <dbReference type="PIRSR" id="PIRSR602401-1"/>
    </source>
</evidence>
<dbReference type="InterPro" id="IPR001128">
    <property type="entry name" value="Cyt_P450"/>
</dbReference>
<evidence type="ECO:0000256" key="13">
    <source>
        <dbReference type="SAM" id="Phobius"/>
    </source>
</evidence>
<dbReference type="Pfam" id="PF00067">
    <property type="entry name" value="p450"/>
    <property type="match status" value="1"/>
</dbReference>
<dbReference type="InterPro" id="IPR002401">
    <property type="entry name" value="Cyt_P450_E_grp-I"/>
</dbReference>
<keyword evidence="8 11" id="KW-0408">Iron</keyword>
<evidence type="ECO:0000313" key="15">
    <source>
        <dbReference type="Proteomes" id="UP000825935"/>
    </source>
</evidence>
<dbReference type="PANTHER" id="PTHR24282:SF211">
    <property type="entry name" value="CYTOCHROME P450-RELATED"/>
    <property type="match status" value="1"/>
</dbReference>
<evidence type="ECO:0008006" key="16">
    <source>
        <dbReference type="Google" id="ProtNLM"/>
    </source>
</evidence>
<feature type="transmembrane region" description="Helical" evidence="13">
    <location>
        <begin position="28"/>
        <end position="49"/>
    </location>
</feature>
<evidence type="ECO:0000256" key="12">
    <source>
        <dbReference type="RuleBase" id="RU000461"/>
    </source>
</evidence>
<keyword evidence="10 13" id="KW-0472">Membrane</keyword>
<comment type="subcellular location">
    <subcellularLocation>
        <location evidence="1">Membrane</location>
    </subcellularLocation>
</comment>
<comment type="caution">
    <text evidence="14">The sequence shown here is derived from an EMBL/GenBank/DDBJ whole genome shotgun (WGS) entry which is preliminary data.</text>
</comment>
<organism evidence="14 15">
    <name type="scientific">Ceratopteris richardii</name>
    <name type="common">Triangle waterfern</name>
    <dbReference type="NCBI Taxonomy" id="49495"/>
    <lineage>
        <taxon>Eukaryota</taxon>
        <taxon>Viridiplantae</taxon>
        <taxon>Streptophyta</taxon>
        <taxon>Embryophyta</taxon>
        <taxon>Tracheophyta</taxon>
        <taxon>Polypodiopsida</taxon>
        <taxon>Polypodiidae</taxon>
        <taxon>Polypodiales</taxon>
        <taxon>Pteridineae</taxon>
        <taxon>Pteridaceae</taxon>
        <taxon>Parkerioideae</taxon>
        <taxon>Ceratopteris</taxon>
    </lineage>
</organism>
<dbReference type="PRINTS" id="PR00463">
    <property type="entry name" value="EP450I"/>
</dbReference>
<dbReference type="InterPro" id="IPR017972">
    <property type="entry name" value="Cyt_P450_CS"/>
</dbReference>
<comment type="cofactor">
    <cofactor evidence="11">
        <name>heme</name>
        <dbReference type="ChEBI" id="CHEBI:30413"/>
    </cofactor>
</comment>
<dbReference type="GO" id="GO:0004497">
    <property type="term" value="F:monooxygenase activity"/>
    <property type="evidence" value="ECO:0007669"/>
    <property type="project" value="UniProtKB-KW"/>
</dbReference>
<dbReference type="OMA" id="SHHDARY"/>
<dbReference type="PRINTS" id="PR00385">
    <property type="entry name" value="P450"/>
</dbReference>
<dbReference type="SUPFAM" id="SSF48264">
    <property type="entry name" value="Cytochrome P450"/>
    <property type="match status" value="1"/>
</dbReference>
<evidence type="ECO:0000256" key="1">
    <source>
        <dbReference type="ARBA" id="ARBA00004370"/>
    </source>
</evidence>
<feature type="binding site" description="axial binding residue" evidence="11">
    <location>
        <position position="485"/>
    </location>
    <ligand>
        <name>heme</name>
        <dbReference type="ChEBI" id="CHEBI:30413"/>
    </ligand>
    <ligandPart>
        <name>Fe</name>
        <dbReference type="ChEBI" id="CHEBI:18248"/>
    </ligandPart>
</feature>
<dbReference type="GO" id="GO:0005506">
    <property type="term" value="F:iron ion binding"/>
    <property type="evidence" value="ECO:0007669"/>
    <property type="project" value="InterPro"/>
</dbReference>
<protein>
    <recommendedName>
        <fullName evidence="16">Cytochrome P450</fullName>
    </recommendedName>
</protein>
<evidence type="ECO:0000256" key="3">
    <source>
        <dbReference type="ARBA" id="ARBA00022617"/>
    </source>
</evidence>
<keyword evidence="5 11" id="KW-0479">Metal-binding</keyword>
<keyword evidence="6 13" id="KW-1133">Transmembrane helix</keyword>
<dbReference type="GO" id="GO:0016705">
    <property type="term" value="F:oxidoreductase activity, acting on paired donors, with incorporation or reduction of molecular oxygen"/>
    <property type="evidence" value="ECO:0007669"/>
    <property type="project" value="InterPro"/>
</dbReference>
<keyword evidence="7 12" id="KW-0560">Oxidoreductase</keyword>
<proteinExistence type="inferred from homology"/>
<evidence type="ECO:0000313" key="14">
    <source>
        <dbReference type="EMBL" id="KAH7293695.1"/>
    </source>
</evidence>